<feature type="region of interest" description="Disordered" evidence="4">
    <location>
        <begin position="161"/>
        <end position="181"/>
    </location>
</feature>
<protein>
    <recommendedName>
        <fullName evidence="5">Thiolase N-terminal domain-containing protein</fullName>
    </recommendedName>
</protein>
<dbReference type="InterPro" id="IPR020616">
    <property type="entry name" value="Thiolase_N"/>
</dbReference>
<evidence type="ECO:0000256" key="3">
    <source>
        <dbReference type="ARBA" id="ARBA00023315"/>
    </source>
</evidence>
<comment type="similarity">
    <text evidence="1">Belongs to the thiolase-like superfamily. Thiolase family.</text>
</comment>
<evidence type="ECO:0000259" key="5">
    <source>
        <dbReference type="Pfam" id="PF00108"/>
    </source>
</evidence>
<name>A0ABW0Q5D4_9HYPH</name>
<dbReference type="Proteomes" id="UP001596150">
    <property type="component" value="Unassembled WGS sequence"/>
</dbReference>
<dbReference type="InterPro" id="IPR016039">
    <property type="entry name" value="Thiolase-like"/>
</dbReference>
<dbReference type="Pfam" id="PF00108">
    <property type="entry name" value="Thiolase_N"/>
    <property type="match status" value="1"/>
</dbReference>
<evidence type="ECO:0000313" key="7">
    <source>
        <dbReference type="Proteomes" id="UP001596150"/>
    </source>
</evidence>
<dbReference type="Gene3D" id="3.40.47.10">
    <property type="match status" value="2"/>
</dbReference>
<keyword evidence="2" id="KW-0808">Transferase</keyword>
<gene>
    <name evidence="6" type="ORF">ACFPP9_24090</name>
</gene>
<evidence type="ECO:0000313" key="6">
    <source>
        <dbReference type="EMBL" id="MFC5518867.1"/>
    </source>
</evidence>
<comment type="caution">
    <text evidence="6">The sequence shown here is derived from an EMBL/GenBank/DDBJ whole genome shotgun (WGS) entry which is preliminary data.</text>
</comment>
<evidence type="ECO:0000256" key="2">
    <source>
        <dbReference type="ARBA" id="ARBA00022679"/>
    </source>
</evidence>
<feature type="domain" description="Thiolase N-terminal" evidence="5">
    <location>
        <begin position="4"/>
        <end position="101"/>
    </location>
</feature>
<keyword evidence="3" id="KW-0012">Acyltransferase</keyword>
<dbReference type="EMBL" id="JBHSML010000028">
    <property type="protein sequence ID" value="MFC5518867.1"/>
    <property type="molecule type" value="Genomic_DNA"/>
</dbReference>
<organism evidence="6 7">
    <name type="scientific">Kaistia terrae</name>
    <dbReference type="NCBI Taxonomy" id="537017"/>
    <lineage>
        <taxon>Bacteria</taxon>
        <taxon>Pseudomonadati</taxon>
        <taxon>Pseudomonadota</taxon>
        <taxon>Alphaproteobacteria</taxon>
        <taxon>Hyphomicrobiales</taxon>
        <taxon>Kaistiaceae</taxon>
        <taxon>Kaistia</taxon>
    </lineage>
</organism>
<keyword evidence="7" id="KW-1185">Reference proteome</keyword>
<evidence type="ECO:0000256" key="4">
    <source>
        <dbReference type="SAM" id="MobiDB-lite"/>
    </source>
</evidence>
<reference evidence="7" key="1">
    <citation type="journal article" date="2019" name="Int. J. Syst. Evol. Microbiol.">
        <title>The Global Catalogue of Microorganisms (GCM) 10K type strain sequencing project: providing services to taxonomists for standard genome sequencing and annotation.</title>
        <authorList>
            <consortium name="The Broad Institute Genomics Platform"/>
            <consortium name="The Broad Institute Genome Sequencing Center for Infectious Disease"/>
            <person name="Wu L."/>
            <person name="Ma J."/>
        </authorList>
    </citation>
    <scope>NUCLEOTIDE SEQUENCE [LARGE SCALE GENOMIC DNA]</scope>
    <source>
        <strain evidence="7">KACC 12633</strain>
    </source>
</reference>
<dbReference type="PANTHER" id="PTHR18919">
    <property type="entry name" value="ACETYL-COA C-ACYLTRANSFERASE"/>
    <property type="match status" value="1"/>
</dbReference>
<accession>A0ABW0Q5D4</accession>
<proteinExistence type="inferred from homology"/>
<evidence type="ECO:0000256" key="1">
    <source>
        <dbReference type="ARBA" id="ARBA00010982"/>
    </source>
</evidence>
<dbReference type="PANTHER" id="PTHR18919:SF107">
    <property type="entry name" value="ACETYL-COA ACETYLTRANSFERASE, CYTOSOLIC"/>
    <property type="match status" value="1"/>
</dbReference>
<sequence>MEYLVARLEISREAQDAFAAQSQQHFAAASDAGWFTDEIVAVAVKGRKGTESFAIDEAPRPDTTIEALARLKSAFRPDGTITAGNAPGLNSAAAALIVATRGFSDAKSRGAHGPSCRLWCCCGRARLLQPWSRSGCSQSSSTKSYAGPVFALALQKRSGRLRPQCRRSMRPSPRDPTHGSSPLLPLLAYGCCEKARASSMAQHDMRCLPNLAATHSAIGTPEDAPEKIDAREGAAQ</sequence>
<dbReference type="RefSeq" id="WP_380225526.1">
    <property type="nucleotide sequence ID" value="NZ_JBHSML010000028.1"/>
</dbReference>
<dbReference type="SUPFAM" id="SSF53901">
    <property type="entry name" value="Thiolase-like"/>
    <property type="match status" value="1"/>
</dbReference>